<dbReference type="EMBL" id="JAHRHJ020000006">
    <property type="protein sequence ID" value="KAH9312713.1"/>
    <property type="molecule type" value="Genomic_DNA"/>
</dbReference>
<protein>
    <submittedName>
        <fullName evidence="3">Uncharacterized protein</fullName>
    </submittedName>
</protein>
<accession>A0AA38FZW0</accession>
<keyword evidence="4" id="KW-1185">Reference proteome</keyword>
<organism evidence="3 4">
    <name type="scientific">Taxus chinensis</name>
    <name type="common">Chinese yew</name>
    <name type="synonym">Taxus wallichiana var. chinensis</name>
    <dbReference type="NCBI Taxonomy" id="29808"/>
    <lineage>
        <taxon>Eukaryota</taxon>
        <taxon>Viridiplantae</taxon>
        <taxon>Streptophyta</taxon>
        <taxon>Embryophyta</taxon>
        <taxon>Tracheophyta</taxon>
        <taxon>Spermatophyta</taxon>
        <taxon>Pinopsida</taxon>
        <taxon>Pinidae</taxon>
        <taxon>Conifers II</taxon>
        <taxon>Cupressales</taxon>
        <taxon>Taxaceae</taxon>
        <taxon>Taxus</taxon>
    </lineage>
</organism>
<keyword evidence="1" id="KW-0479">Metal-binding</keyword>
<evidence type="ECO:0000256" key="2">
    <source>
        <dbReference type="ARBA" id="ARBA00022737"/>
    </source>
</evidence>
<dbReference type="GO" id="GO:0046872">
    <property type="term" value="F:metal ion binding"/>
    <property type="evidence" value="ECO:0007669"/>
    <property type="project" value="UniProtKB-KW"/>
</dbReference>
<feature type="non-terminal residue" evidence="3">
    <location>
        <position position="111"/>
    </location>
</feature>
<dbReference type="InterPro" id="IPR027417">
    <property type="entry name" value="P-loop_NTPase"/>
</dbReference>
<dbReference type="Gene3D" id="3.40.50.300">
    <property type="entry name" value="P-loop containing nucleotide triphosphate hydrolases"/>
    <property type="match status" value="1"/>
</dbReference>
<evidence type="ECO:0000313" key="4">
    <source>
        <dbReference type="Proteomes" id="UP000824469"/>
    </source>
</evidence>
<dbReference type="PANTHER" id="PTHR46819">
    <property type="entry name" value="EF-HAND CALCIUM-BINDING DOMAIN-CONTAINING PROTEIN 7"/>
    <property type="match status" value="1"/>
</dbReference>
<name>A0AA38FZW0_TAXCH</name>
<dbReference type="AlphaFoldDB" id="A0AA38FZW0"/>
<dbReference type="Proteomes" id="UP000824469">
    <property type="component" value="Unassembled WGS sequence"/>
</dbReference>
<comment type="caution">
    <text evidence="3">The sequence shown here is derived from an EMBL/GenBank/DDBJ whole genome shotgun (WGS) entry which is preliminary data.</text>
</comment>
<feature type="non-terminal residue" evidence="3">
    <location>
        <position position="1"/>
    </location>
</feature>
<dbReference type="SUPFAM" id="SSF52540">
    <property type="entry name" value="P-loop containing nucleoside triphosphate hydrolases"/>
    <property type="match status" value="1"/>
</dbReference>
<dbReference type="InterPro" id="IPR052266">
    <property type="entry name" value="Miro-EF-hand_domain"/>
</dbReference>
<keyword evidence="2" id="KW-0677">Repeat</keyword>
<reference evidence="3 4" key="1">
    <citation type="journal article" date="2021" name="Nat. Plants">
        <title>The Taxus genome provides insights into paclitaxel biosynthesis.</title>
        <authorList>
            <person name="Xiong X."/>
            <person name="Gou J."/>
            <person name="Liao Q."/>
            <person name="Li Y."/>
            <person name="Zhou Q."/>
            <person name="Bi G."/>
            <person name="Li C."/>
            <person name="Du R."/>
            <person name="Wang X."/>
            <person name="Sun T."/>
            <person name="Guo L."/>
            <person name="Liang H."/>
            <person name="Lu P."/>
            <person name="Wu Y."/>
            <person name="Zhang Z."/>
            <person name="Ro D.K."/>
            <person name="Shang Y."/>
            <person name="Huang S."/>
            <person name="Yan J."/>
        </authorList>
    </citation>
    <scope>NUCLEOTIDE SEQUENCE [LARGE SCALE GENOMIC DNA]</scope>
    <source>
        <strain evidence="3">Ta-2019</strain>
    </source>
</reference>
<dbReference type="PANTHER" id="PTHR46819:SF1">
    <property type="entry name" value="EF-HAND CALCIUM-BINDING DOMAIN-CONTAINING PROTEIN 7"/>
    <property type="match status" value="1"/>
</dbReference>
<evidence type="ECO:0000256" key="1">
    <source>
        <dbReference type="ARBA" id="ARBA00022723"/>
    </source>
</evidence>
<sequence>QFVERYTPTDCDRYVTNVVDTMGGTKKTLVMREISENGVQMFLANKESLAPCDVALFVYDSSDEASWKKTAELLVEVATHGENSGFEVPCLMVAAKDDLDPHPVPISDSAR</sequence>
<evidence type="ECO:0000313" key="3">
    <source>
        <dbReference type="EMBL" id="KAH9312713.1"/>
    </source>
</evidence>
<proteinExistence type="predicted"/>
<gene>
    <name evidence="3" type="ORF">KI387_027748</name>
</gene>